<dbReference type="InterPro" id="IPR036770">
    <property type="entry name" value="Ankyrin_rpt-contain_sf"/>
</dbReference>
<keyword evidence="2 3" id="KW-0040">ANK repeat</keyword>
<evidence type="ECO:0000313" key="5">
    <source>
        <dbReference type="Proteomes" id="UP000215335"/>
    </source>
</evidence>
<feature type="repeat" description="ANK" evidence="3">
    <location>
        <begin position="183"/>
        <end position="217"/>
    </location>
</feature>
<comment type="caution">
    <text evidence="4">The sequence shown here is derived from an EMBL/GenBank/DDBJ whole genome shotgun (WGS) entry which is preliminary data.</text>
</comment>
<feature type="repeat" description="ANK" evidence="3">
    <location>
        <begin position="145"/>
        <end position="182"/>
    </location>
</feature>
<dbReference type="STRING" id="543379.A0A232F569"/>
<dbReference type="PANTHER" id="PTHR24126">
    <property type="entry name" value="ANKYRIN REPEAT, PH AND SEC7 DOMAIN CONTAINING PROTEIN SECG-RELATED"/>
    <property type="match status" value="1"/>
</dbReference>
<dbReference type="Gene3D" id="1.25.40.20">
    <property type="entry name" value="Ankyrin repeat-containing domain"/>
    <property type="match status" value="3"/>
</dbReference>
<keyword evidence="5" id="KW-1185">Reference proteome</keyword>
<evidence type="ECO:0000256" key="3">
    <source>
        <dbReference type="PROSITE-ProRule" id="PRU00023"/>
    </source>
</evidence>
<feature type="repeat" description="ANK" evidence="3">
    <location>
        <begin position="33"/>
        <end position="67"/>
    </location>
</feature>
<evidence type="ECO:0000256" key="2">
    <source>
        <dbReference type="ARBA" id="ARBA00023043"/>
    </source>
</evidence>
<name>A0A232F569_9HYME</name>
<feature type="repeat" description="ANK" evidence="3">
    <location>
        <begin position="255"/>
        <end position="299"/>
    </location>
</feature>
<evidence type="ECO:0000313" key="4">
    <source>
        <dbReference type="EMBL" id="OXU25487.1"/>
    </source>
</evidence>
<evidence type="ECO:0000256" key="1">
    <source>
        <dbReference type="ARBA" id="ARBA00022737"/>
    </source>
</evidence>
<accession>A0A232F569</accession>
<dbReference type="InterPro" id="IPR002110">
    <property type="entry name" value="Ankyrin_rpt"/>
</dbReference>
<feature type="repeat" description="ANK" evidence="3">
    <location>
        <begin position="108"/>
        <end position="144"/>
    </location>
</feature>
<feature type="repeat" description="ANK" evidence="3">
    <location>
        <begin position="336"/>
        <end position="368"/>
    </location>
</feature>
<feature type="repeat" description="ANK" evidence="3">
    <location>
        <begin position="219"/>
        <end position="254"/>
    </location>
</feature>
<dbReference type="Pfam" id="PF12796">
    <property type="entry name" value="Ank_2"/>
    <property type="match status" value="2"/>
</dbReference>
<dbReference type="Proteomes" id="UP000215335">
    <property type="component" value="Unassembled WGS sequence"/>
</dbReference>
<dbReference type="AlphaFoldDB" id="A0A232F569"/>
<proteinExistence type="predicted"/>
<protein>
    <submittedName>
        <fullName evidence="4">Uncharacterized protein</fullName>
    </submittedName>
</protein>
<organism evidence="4 5">
    <name type="scientific">Trichomalopsis sarcophagae</name>
    <dbReference type="NCBI Taxonomy" id="543379"/>
    <lineage>
        <taxon>Eukaryota</taxon>
        <taxon>Metazoa</taxon>
        <taxon>Ecdysozoa</taxon>
        <taxon>Arthropoda</taxon>
        <taxon>Hexapoda</taxon>
        <taxon>Insecta</taxon>
        <taxon>Pterygota</taxon>
        <taxon>Neoptera</taxon>
        <taxon>Endopterygota</taxon>
        <taxon>Hymenoptera</taxon>
        <taxon>Apocrita</taxon>
        <taxon>Proctotrupomorpha</taxon>
        <taxon>Chalcidoidea</taxon>
        <taxon>Pteromalidae</taxon>
        <taxon>Pteromalinae</taxon>
        <taxon>Trichomalopsis</taxon>
    </lineage>
</organism>
<dbReference type="SUPFAM" id="SSF48403">
    <property type="entry name" value="Ankyrin repeat"/>
    <property type="match status" value="2"/>
</dbReference>
<dbReference type="PROSITE" id="PS50297">
    <property type="entry name" value="ANK_REP_REGION"/>
    <property type="match status" value="5"/>
</dbReference>
<sequence length="618" mass="69907">MLQSEILNFNGDVVPVKTLLEHDDSEINACNSDGKTSLHTAVQNRACSAELIKLLMEHGADIKITTPKDGNTALHLLAMSCKVGHLAIGVTEILLDHESDVNAVNSIKGETPLHLIVQNEICSTPEVMIKFLLEFGADVKATTEDGNTPLHCTALGCKDERIAMRVIKMLLDYGSDINAVNFKGETSLHLILRNKVRSPELIKLLLERGADINAKTREDGNTALHMVLLDNEWDLFVYLDILLKFGCDVNVVDAMGNTPLHLSVKDEYSITLYTQPSSYNITLIRLILAYGADASIKNAIGETALQAYYRVMEDHKVEVDPLMRILLVPANERQEHKITQLHVACLFHRFELVRKMLNLGAYVNVTDSYGNSPLYYAIIITGDDEKYRTMSLMLDYGAVIITGSTCASMHRALELDCIREPNDYEDPPFVKFVLPYLAKVATLNEKLIKGEISGVIPREQPNNYVHVFQSIANNYEEQYKELRSYCSHQVRAMRQTNIGDTKVSFLDLLLADEKMLKIYAKNKELVRVFKERKILFPTYEGLMEAKIGRYLERRKLVEKAAVVLSDILRFADPSDVAFEMTLSHLSNQDLVNIIDEKDEVDILQHYEVYDKSKIRLFY</sequence>
<keyword evidence="1" id="KW-0677">Repeat</keyword>
<dbReference type="PRINTS" id="PR01415">
    <property type="entry name" value="ANKYRIN"/>
</dbReference>
<dbReference type="PANTHER" id="PTHR24126:SF14">
    <property type="entry name" value="ANK_REP_REGION DOMAIN-CONTAINING PROTEIN"/>
    <property type="match status" value="1"/>
</dbReference>
<reference evidence="4 5" key="1">
    <citation type="journal article" date="2017" name="Curr. Biol.">
        <title>The Evolution of Venom by Co-option of Single-Copy Genes.</title>
        <authorList>
            <person name="Martinson E.O."/>
            <person name="Mrinalini"/>
            <person name="Kelkar Y.D."/>
            <person name="Chang C.H."/>
            <person name="Werren J.H."/>
        </authorList>
    </citation>
    <scope>NUCLEOTIDE SEQUENCE [LARGE SCALE GENOMIC DNA]</scope>
    <source>
        <strain evidence="4 5">Alberta</strain>
        <tissue evidence="4">Whole body</tissue>
    </source>
</reference>
<gene>
    <name evidence="4" type="ORF">TSAR_014961</name>
</gene>
<dbReference type="EMBL" id="NNAY01001014">
    <property type="protein sequence ID" value="OXU25487.1"/>
    <property type="molecule type" value="Genomic_DNA"/>
</dbReference>
<feature type="repeat" description="ANK" evidence="3">
    <location>
        <begin position="69"/>
        <end position="106"/>
    </location>
</feature>
<dbReference type="SMART" id="SM00248">
    <property type="entry name" value="ANK"/>
    <property type="match status" value="9"/>
</dbReference>
<dbReference type="PROSITE" id="PS50088">
    <property type="entry name" value="ANK_REPEAT"/>
    <property type="match status" value="8"/>
</dbReference>